<dbReference type="SUPFAM" id="SSF52166">
    <property type="entry name" value="Ribosomal protein L4"/>
    <property type="match status" value="1"/>
</dbReference>
<evidence type="ECO:0000256" key="2">
    <source>
        <dbReference type="ARBA" id="ARBA00010528"/>
    </source>
</evidence>
<dbReference type="GO" id="GO:0005840">
    <property type="term" value="C:ribosome"/>
    <property type="evidence" value="ECO:0007669"/>
    <property type="project" value="UniProtKB-KW"/>
</dbReference>
<evidence type="ECO:0000256" key="6">
    <source>
        <dbReference type="ARBA" id="ARBA00040565"/>
    </source>
</evidence>
<dbReference type="GO" id="GO:0003735">
    <property type="term" value="F:structural constituent of ribosome"/>
    <property type="evidence" value="ECO:0007669"/>
    <property type="project" value="InterPro"/>
</dbReference>
<organism evidence="8 9">
    <name type="scientific">Ditylenchus destructor</name>
    <dbReference type="NCBI Taxonomy" id="166010"/>
    <lineage>
        <taxon>Eukaryota</taxon>
        <taxon>Metazoa</taxon>
        <taxon>Ecdysozoa</taxon>
        <taxon>Nematoda</taxon>
        <taxon>Chromadorea</taxon>
        <taxon>Rhabditida</taxon>
        <taxon>Tylenchina</taxon>
        <taxon>Tylenchomorpha</taxon>
        <taxon>Sphaerularioidea</taxon>
        <taxon>Anguinidae</taxon>
        <taxon>Anguininae</taxon>
        <taxon>Ditylenchus</taxon>
    </lineage>
</organism>
<dbReference type="Pfam" id="PF00573">
    <property type="entry name" value="Ribosomal_L4"/>
    <property type="match status" value="1"/>
</dbReference>
<dbReference type="PANTHER" id="PTHR10746">
    <property type="entry name" value="50S RIBOSOMAL PROTEIN L4"/>
    <property type="match status" value="1"/>
</dbReference>
<keyword evidence="9" id="KW-1185">Reference proteome</keyword>
<dbReference type="InterPro" id="IPR002136">
    <property type="entry name" value="Ribosomal_uL4"/>
</dbReference>
<proteinExistence type="inferred from homology"/>
<evidence type="ECO:0000256" key="7">
    <source>
        <dbReference type="ARBA" id="ARBA00082711"/>
    </source>
</evidence>
<dbReference type="Proteomes" id="UP001201812">
    <property type="component" value="Unassembled WGS sequence"/>
</dbReference>
<dbReference type="GO" id="GO:1990904">
    <property type="term" value="C:ribonucleoprotein complex"/>
    <property type="evidence" value="ECO:0007669"/>
    <property type="project" value="UniProtKB-KW"/>
</dbReference>
<dbReference type="AlphaFoldDB" id="A0AAD4NCK7"/>
<keyword evidence="5" id="KW-0687">Ribonucleoprotein</keyword>
<comment type="similarity">
    <text evidence="2">Belongs to the universal ribosomal protein uL4 family.</text>
</comment>
<keyword evidence="3 8" id="KW-0689">Ribosomal protein</keyword>
<dbReference type="PANTHER" id="PTHR10746:SF6">
    <property type="entry name" value="LARGE RIBOSOMAL SUBUNIT PROTEIN UL4M"/>
    <property type="match status" value="1"/>
</dbReference>
<evidence type="ECO:0000313" key="9">
    <source>
        <dbReference type="Proteomes" id="UP001201812"/>
    </source>
</evidence>
<accession>A0AAD4NCK7</accession>
<evidence type="ECO:0000256" key="5">
    <source>
        <dbReference type="ARBA" id="ARBA00023274"/>
    </source>
</evidence>
<evidence type="ECO:0000256" key="3">
    <source>
        <dbReference type="ARBA" id="ARBA00022980"/>
    </source>
</evidence>
<dbReference type="GO" id="GO:0006412">
    <property type="term" value="P:translation"/>
    <property type="evidence" value="ECO:0007669"/>
    <property type="project" value="InterPro"/>
</dbReference>
<evidence type="ECO:0000313" key="8">
    <source>
        <dbReference type="EMBL" id="KAI1725690.1"/>
    </source>
</evidence>
<comment type="caution">
    <text evidence="8">The sequence shown here is derived from an EMBL/GenBank/DDBJ whole genome shotgun (WGS) entry which is preliminary data.</text>
</comment>
<dbReference type="InterPro" id="IPR013005">
    <property type="entry name" value="Ribosomal_uL4-like"/>
</dbReference>
<comment type="subcellular location">
    <subcellularLocation>
        <location evidence="1">Mitochondrion</location>
    </subcellularLocation>
</comment>
<reference evidence="8" key="1">
    <citation type="submission" date="2022-01" db="EMBL/GenBank/DDBJ databases">
        <title>Genome Sequence Resource for Two Populations of Ditylenchus destructor, the Migratory Endoparasitic Phytonematode.</title>
        <authorList>
            <person name="Zhang H."/>
            <person name="Lin R."/>
            <person name="Xie B."/>
        </authorList>
    </citation>
    <scope>NUCLEOTIDE SEQUENCE</scope>
    <source>
        <strain evidence="8">BazhouSP</strain>
    </source>
</reference>
<evidence type="ECO:0000256" key="1">
    <source>
        <dbReference type="ARBA" id="ARBA00004173"/>
    </source>
</evidence>
<dbReference type="GO" id="GO:0005743">
    <property type="term" value="C:mitochondrial inner membrane"/>
    <property type="evidence" value="ECO:0007669"/>
    <property type="project" value="UniProtKB-ARBA"/>
</dbReference>
<name>A0AAD4NCK7_9BILA</name>
<sequence>MLQLRSPTLLCCRRFATSSILHEEPRQLWRVDTRNPFLEIPEAWVTDLSDIERTNKSIVQLHPDIFRVSPRLDLLHQNITWQQNYRNIQLTKMLSRAEMPGGGAKPWPQKKTGRAHVGSIRSPQFIRGGFAHGVRGPKTWFYMLPETIRISGLCVALTIKHAQDDLVVVDDFSSLSTSDPQFLLDLSDARNWGHSVLFVDTSADNIEPKLVKATNKVPKFNVIPLYGLNCFSIVKHDTLVLSRRALDVLEERLLHQMHKTGPKNTKYRYMDLKRNIMAESEENDNEDPIYPPSV</sequence>
<dbReference type="EMBL" id="JAKKPZ010000002">
    <property type="protein sequence ID" value="KAI1725690.1"/>
    <property type="molecule type" value="Genomic_DNA"/>
</dbReference>
<dbReference type="InterPro" id="IPR023574">
    <property type="entry name" value="Ribosomal_uL4_dom_sf"/>
</dbReference>
<dbReference type="Gene3D" id="3.40.1370.10">
    <property type="match status" value="1"/>
</dbReference>
<gene>
    <name evidence="8" type="ORF">DdX_02366</name>
</gene>
<evidence type="ECO:0000256" key="4">
    <source>
        <dbReference type="ARBA" id="ARBA00023128"/>
    </source>
</evidence>
<protein>
    <recommendedName>
        <fullName evidence="6">Large ribosomal subunit protein uL4m</fullName>
    </recommendedName>
    <alternativeName>
        <fullName evidence="7">39S ribosomal protein L4, mitochondrial</fullName>
    </alternativeName>
</protein>
<dbReference type="FunFam" id="3.40.1370.10:FF:000005">
    <property type="entry name" value="39S ribosomal protein L4, mitochondrial"/>
    <property type="match status" value="1"/>
</dbReference>
<keyword evidence="4" id="KW-0496">Mitochondrion</keyword>